<dbReference type="Pfam" id="PF08670">
    <property type="entry name" value="MEKHLA"/>
    <property type="match status" value="1"/>
</dbReference>
<keyword evidence="3" id="KW-1185">Reference proteome</keyword>
<gene>
    <name evidence="2" type="ORF">J8380_14545</name>
</gene>
<proteinExistence type="predicted"/>
<name>A0ABX7X9G3_9GAMM</name>
<evidence type="ECO:0000313" key="2">
    <source>
        <dbReference type="EMBL" id="QTR51854.1"/>
    </source>
</evidence>
<dbReference type="Proteomes" id="UP000672027">
    <property type="component" value="Chromosome"/>
</dbReference>
<organism evidence="2 3">
    <name type="scientific">Candidatus Thiothrix anitrata</name>
    <dbReference type="NCBI Taxonomy" id="2823902"/>
    <lineage>
        <taxon>Bacteria</taxon>
        <taxon>Pseudomonadati</taxon>
        <taxon>Pseudomonadota</taxon>
        <taxon>Gammaproteobacteria</taxon>
        <taxon>Thiotrichales</taxon>
        <taxon>Thiotrichaceae</taxon>
        <taxon>Thiothrix</taxon>
    </lineage>
</organism>
<accession>A0ABX7X9G3</accession>
<dbReference type="InterPro" id="IPR013978">
    <property type="entry name" value="MEKHLA"/>
</dbReference>
<dbReference type="EMBL" id="CP072800">
    <property type="protein sequence ID" value="QTR51854.1"/>
    <property type="molecule type" value="Genomic_DNA"/>
</dbReference>
<sequence>MMDTAQLTAHLHLLHSSFLHYLGHDLAGLAWQGASTAHALDTAPFVLLSHNTDADPIFTYGNKKALELFEMDWETLTQLPSRYSAEALLREEREHLLQTVAHQGYIDNYAGVRVASSGRRFLIRQAIVWNLRDAQGHYAGQAAYFDHWEYLPSTASSESKH</sequence>
<protein>
    <submittedName>
        <fullName evidence="2">MEKHLA domain-containing protein</fullName>
    </submittedName>
</protein>
<reference evidence="2 3" key="1">
    <citation type="submission" date="2021-04" db="EMBL/GenBank/DDBJ databases">
        <title>Genomics, taxonomy and metabolism of representatives of sulfur bacteria of the genus Thiothrix: Thiothrix fructosivorans QT, Thiothrix unzii A1T and three new species, Thiothrix subterranea sp. nov., Thiothrix litoralis sp. nov. and 'Candidatus Thiothrix anitrata' sp. nov.</title>
        <authorList>
            <person name="Ravin N.V."/>
            <person name="Smolyakov D."/>
            <person name="Rudenko T.S."/>
            <person name="Mardanov A.V."/>
            <person name="Beletsky A.V."/>
            <person name="Markov N.D."/>
            <person name="Fomenkov A.I."/>
            <person name="Roberts R.J."/>
            <person name="Karnachuk O.V."/>
            <person name="Novikov A."/>
            <person name="Grabovich M.Y."/>
        </authorList>
    </citation>
    <scope>NUCLEOTIDE SEQUENCE [LARGE SCALE GENOMIC DNA]</scope>
    <source>
        <strain evidence="2 3">A52</strain>
    </source>
</reference>
<feature type="domain" description="MEKHLA" evidence="1">
    <location>
        <begin position="9"/>
        <end position="149"/>
    </location>
</feature>
<evidence type="ECO:0000313" key="3">
    <source>
        <dbReference type="Proteomes" id="UP000672027"/>
    </source>
</evidence>
<evidence type="ECO:0000259" key="1">
    <source>
        <dbReference type="Pfam" id="PF08670"/>
    </source>
</evidence>